<gene>
    <name evidence="1" type="ORF">CFOL_v3_16919</name>
</gene>
<sequence length="95" mass="11041">MFWVDSVNVVSQSQLEKAAEKCYIRSMFTLFQKEFKTVGDCFHKKMNAQSTTKLYKVGLCTDEESKWYCVPYDQSQLDVSAECECGKFETDVYLC</sequence>
<dbReference type="AlphaFoldDB" id="A0A1Q3C087"/>
<evidence type="ECO:0000313" key="1">
    <source>
        <dbReference type="EMBL" id="GAV73433.1"/>
    </source>
</evidence>
<organism evidence="1 2">
    <name type="scientific">Cephalotus follicularis</name>
    <name type="common">Albany pitcher plant</name>
    <dbReference type="NCBI Taxonomy" id="3775"/>
    <lineage>
        <taxon>Eukaryota</taxon>
        <taxon>Viridiplantae</taxon>
        <taxon>Streptophyta</taxon>
        <taxon>Embryophyta</taxon>
        <taxon>Tracheophyta</taxon>
        <taxon>Spermatophyta</taxon>
        <taxon>Magnoliopsida</taxon>
        <taxon>eudicotyledons</taxon>
        <taxon>Gunneridae</taxon>
        <taxon>Pentapetalae</taxon>
        <taxon>rosids</taxon>
        <taxon>fabids</taxon>
        <taxon>Oxalidales</taxon>
        <taxon>Cephalotaceae</taxon>
        <taxon>Cephalotus</taxon>
    </lineage>
</organism>
<protein>
    <submittedName>
        <fullName evidence="1">Uncharacterized protein</fullName>
    </submittedName>
</protein>
<reference evidence="2" key="1">
    <citation type="submission" date="2016-04" db="EMBL/GenBank/DDBJ databases">
        <title>Cephalotus genome sequencing.</title>
        <authorList>
            <person name="Fukushima K."/>
            <person name="Hasebe M."/>
            <person name="Fang X."/>
        </authorList>
    </citation>
    <scope>NUCLEOTIDE SEQUENCE [LARGE SCALE GENOMIC DNA]</scope>
    <source>
        <strain evidence="2">cv. St1</strain>
    </source>
</reference>
<evidence type="ECO:0000313" key="2">
    <source>
        <dbReference type="Proteomes" id="UP000187406"/>
    </source>
</evidence>
<dbReference type="InParanoid" id="A0A1Q3C087"/>
<dbReference type="EMBL" id="BDDD01001108">
    <property type="protein sequence ID" value="GAV73433.1"/>
    <property type="molecule type" value="Genomic_DNA"/>
</dbReference>
<comment type="caution">
    <text evidence="1">The sequence shown here is derived from an EMBL/GenBank/DDBJ whole genome shotgun (WGS) entry which is preliminary data.</text>
</comment>
<name>A0A1Q3C087_CEPFO</name>
<keyword evidence="2" id="KW-1185">Reference proteome</keyword>
<accession>A0A1Q3C087</accession>
<dbReference type="Proteomes" id="UP000187406">
    <property type="component" value="Unassembled WGS sequence"/>
</dbReference>
<proteinExistence type="predicted"/>